<dbReference type="Pfam" id="PF00300">
    <property type="entry name" value="His_Phos_1"/>
    <property type="match status" value="1"/>
</dbReference>
<protein>
    <recommendedName>
        <fullName evidence="3">Phosphoglycerate mutase family protein</fullName>
    </recommendedName>
</protein>
<sequence length="604" mass="70734">MDQHNLSRLQKLHTSKFIIIRHANSTFNFKWEKTTEDIQHGIETEDKYVSIIQDTTLLDCPLSDLGIQQCKDSARLAHTLPDVKTVFISPLRRALQTAYLLFKEHPQFSKIHFVVHPLLRENTHTVCDIPESLESVKAEYLTKIPNLDFSLIGESLSDDQKKIWYFYDYQEPVRSYLLSRYEQEQETKDEKQIMLEEIIKTYPDRLEDVFNTYLRREKFKQFLIEYQRSKGKHSGQVCIVGHSQFFSHLTATQWPKKPIEDSEEVEFDQSKHPTKFKWLQNYKGVQKQTRTFKLDLKSTRNDDSKIKIASLLDNAMIPKIFPDQYTSGNQLERQAIALSLKQYDGNNNYFPQQQSQTQRRNVSQLELMNKNEISGQRFNTKYFNNQELETSKYQETKLIGFPILQLDQKSKYDIDVQGKAEVIPIIEPYRPMKFNDYQYPSARDVSKNKLDGTIGINNALENYRSQINKSGLTENVQIMRPISSLTNNTISYENQITYINEGQQIDPPSLLGYPFKDLTEYKHHIETLQNNDEQADSINDNSVGFNQNNTNTSIIQLKEKPTFWNKFESLIGEKFERQSKYEQGVLKLRGATNDKRSNIDQKEA</sequence>
<dbReference type="Proteomes" id="UP000039865">
    <property type="component" value="Unassembled WGS sequence"/>
</dbReference>
<dbReference type="AlphaFoldDB" id="A0A077ZY88"/>
<dbReference type="GO" id="GO:0005737">
    <property type="term" value="C:cytoplasm"/>
    <property type="evidence" value="ECO:0007669"/>
    <property type="project" value="TreeGrafter"/>
</dbReference>
<keyword evidence="2" id="KW-1185">Reference proteome</keyword>
<gene>
    <name evidence="1" type="primary">Contig8555.g9133</name>
    <name evidence="1" type="ORF">STYLEM_3839</name>
</gene>
<name>A0A077ZY88_STYLE</name>
<dbReference type="CDD" id="cd07067">
    <property type="entry name" value="HP_PGM_like"/>
    <property type="match status" value="1"/>
</dbReference>
<dbReference type="Gene3D" id="3.40.50.1240">
    <property type="entry name" value="Phosphoglycerate mutase-like"/>
    <property type="match status" value="1"/>
</dbReference>
<evidence type="ECO:0008006" key="3">
    <source>
        <dbReference type="Google" id="ProtNLM"/>
    </source>
</evidence>
<proteinExistence type="predicted"/>
<dbReference type="OrthoDB" id="284247at2759"/>
<dbReference type="GO" id="GO:0016791">
    <property type="term" value="F:phosphatase activity"/>
    <property type="evidence" value="ECO:0007669"/>
    <property type="project" value="TreeGrafter"/>
</dbReference>
<dbReference type="EMBL" id="CCKQ01003717">
    <property type="protein sequence ID" value="CDW74856.1"/>
    <property type="molecule type" value="Genomic_DNA"/>
</dbReference>
<dbReference type="InterPro" id="IPR013078">
    <property type="entry name" value="His_Pase_superF_clade-1"/>
</dbReference>
<reference evidence="1 2" key="1">
    <citation type="submission" date="2014-06" db="EMBL/GenBank/DDBJ databases">
        <authorList>
            <person name="Swart Estienne"/>
        </authorList>
    </citation>
    <scope>NUCLEOTIDE SEQUENCE [LARGE SCALE GENOMIC DNA]</scope>
    <source>
        <strain evidence="1 2">130c</strain>
    </source>
</reference>
<organism evidence="1 2">
    <name type="scientific">Stylonychia lemnae</name>
    <name type="common">Ciliate</name>
    <dbReference type="NCBI Taxonomy" id="5949"/>
    <lineage>
        <taxon>Eukaryota</taxon>
        <taxon>Sar</taxon>
        <taxon>Alveolata</taxon>
        <taxon>Ciliophora</taxon>
        <taxon>Intramacronucleata</taxon>
        <taxon>Spirotrichea</taxon>
        <taxon>Stichotrichia</taxon>
        <taxon>Sporadotrichida</taxon>
        <taxon>Oxytrichidae</taxon>
        <taxon>Stylonychinae</taxon>
        <taxon>Stylonychia</taxon>
    </lineage>
</organism>
<evidence type="ECO:0000313" key="1">
    <source>
        <dbReference type="EMBL" id="CDW74856.1"/>
    </source>
</evidence>
<dbReference type="PANTHER" id="PTHR48100">
    <property type="entry name" value="BROAD-SPECIFICITY PHOSPHATASE YOR283W-RELATED"/>
    <property type="match status" value="1"/>
</dbReference>
<evidence type="ECO:0000313" key="2">
    <source>
        <dbReference type="Proteomes" id="UP000039865"/>
    </source>
</evidence>
<dbReference type="SUPFAM" id="SSF53254">
    <property type="entry name" value="Phosphoglycerate mutase-like"/>
    <property type="match status" value="1"/>
</dbReference>
<dbReference type="PANTHER" id="PTHR48100:SF61">
    <property type="entry name" value="PHOSPHOGLYCERATE MUTASE"/>
    <property type="match status" value="1"/>
</dbReference>
<dbReference type="InterPro" id="IPR050275">
    <property type="entry name" value="PGM_Phosphatase"/>
</dbReference>
<accession>A0A077ZY88</accession>
<dbReference type="InParanoid" id="A0A077ZY88"/>
<dbReference type="InterPro" id="IPR029033">
    <property type="entry name" value="His_PPase_superfam"/>
</dbReference>